<gene>
    <name evidence="1" type="ORF">ACFPN9_20245</name>
</gene>
<dbReference type="Gene3D" id="2.60.40.1880">
    <property type="entry name" value="Invasion associated locus B (IalB) protein"/>
    <property type="match status" value="1"/>
</dbReference>
<sequence length="183" mass="19315">MLPTFATSRSPEVQNTPIVALQPHPSQPEWAKICPTGGAERSCYVTRDFVDTDGSAIMAIGIYALSGNEDRAIGRVLLPLGLSLPSGIRLAVDDGAPIAGKFSSCIQTGCFVEFSIAPEFARAMRKGDAIRIAALNQYLNEIGFLAPLSGLSAAIDGPPLTDAALAHRQANLRKALQEKAAQP</sequence>
<dbReference type="RefSeq" id="WP_377817503.1">
    <property type="nucleotide sequence ID" value="NZ_JBHSLU010000063.1"/>
</dbReference>
<dbReference type="InterPro" id="IPR038696">
    <property type="entry name" value="IalB_sf"/>
</dbReference>
<keyword evidence="2" id="KW-1185">Reference proteome</keyword>
<name>A0ABW0P807_9HYPH</name>
<evidence type="ECO:0000313" key="2">
    <source>
        <dbReference type="Proteomes" id="UP001596060"/>
    </source>
</evidence>
<comment type="caution">
    <text evidence="1">The sequence shown here is derived from an EMBL/GenBank/DDBJ whole genome shotgun (WGS) entry which is preliminary data.</text>
</comment>
<accession>A0ABW0P807</accession>
<evidence type="ECO:0000313" key="1">
    <source>
        <dbReference type="EMBL" id="MFC5507577.1"/>
    </source>
</evidence>
<dbReference type="Pfam" id="PF06776">
    <property type="entry name" value="IalB"/>
    <property type="match status" value="1"/>
</dbReference>
<reference evidence="2" key="1">
    <citation type="journal article" date="2019" name="Int. J. Syst. Evol. Microbiol.">
        <title>The Global Catalogue of Microorganisms (GCM) 10K type strain sequencing project: providing services to taxonomists for standard genome sequencing and annotation.</title>
        <authorList>
            <consortium name="The Broad Institute Genomics Platform"/>
            <consortium name="The Broad Institute Genome Sequencing Center for Infectious Disease"/>
            <person name="Wu L."/>
            <person name="Ma J."/>
        </authorList>
    </citation>
    <scope>NUCLEOTIDE SEQUENCE [LARGE SCALE GENOMIC DNA]</scope>
    <source>
        <strain evidence="2">CCUG 43117</strain>
    </source>
</reference>
<dbReference type="EMBL" id="JBHSLU010000063">
    <property type="protein sequence ID" value="MFC5507577.1"/>
    <property type="molecule type" value="Genomic_DNA"/>
</dbReference>
<dbReference type="Proteomes" id="UP001596060">
    <property type="component" value="Unassembled WGS sequence"/>
</dbReference>
<proteinExistence type="predicted"/>
<protein>
    <submittedName>
        <fullName evidence="1">Invasion associated locus B family protein</fullName>
    </submittedName>
</protein>
<dbReference type="InterPro" id="IPR010642">
    <property type="entry name" value="Invasion_prot_B"/>
</dbReference>
<organism evidence="1 2">
    <name type="scientific">Bosea massiliensis</name>
    <dbReference type="NCBI Taxonomy" id="151419"/>
    <lineage>
        <taxon>Bacteria</taxon>
        <taxon>Pseudomonadati</taxon>
        <taxon>Pseudomonadota</taxon>
        <taxon>Alphaproteobacteria</taxon>
        <taxon>Hyphomicrobiales</taxon>
        <taxon>Boseaceae</taxon>
        <taxon>Bosea</taxon>
    </lineage>
</organism>